<proteinExistence type="predicted"/>
<organism evidence="1 2">
    <name type="scientific">Pyrenophora teres f. teres</name>
    <dbReference type="NCBI Taxonomy" id="97479"/>
    <lineage>
        <taxon>Eukaryota</taxon>
        <taxon>Fungi</taxon>
        <taxon>Dikarya</taxon>
        <taxon>Ascomycota</taxon>
        <taxon>Pezizomycotina</taxon>
        <taxon>Dothideomycetes</taxon>
        <taxon>Pleosporomycetidae</taxon>
        <taxon>Pleosporales</taxon>
        <taxon>Pleosporineae</taxon>
        <taxon>Pleosporaceae</taxon>
        <taxon>Pyrenophora</taxon>
    </lineage>
</organism>
<name>A0A6S6W494_9PLEO</name>
<protein>
    <submittedName>
        <fullName evidence="1">Uncharacterized protein</fullName>
    </submittedName>
</protein>
<accession>A0A6S6W494</accession>
<gene>
    <name evidence="1" type="ORF">PTTW11_06927</name>
</gene>
<dbReference type="InterPro" id="IPR032675">
    <property type="entry name" value="LRR_dom_sf"/>
</dbReference>
<sequence>MTARVNSRQVFLGPSMSSILYEDFIISRSGSGPYCGGVPYPYEMELATSPSLYRIKVICTDQDSDGDFDYNKDAVMELVAGLAPNLKDVSISEIHSELSSSRRSMRRPLWQGLPGFSGAVTGSLTSLSLYCCGRSAIPNWAKHTDFDELQHLVIGGGQLRRSCGIDSEEMEWIARNNSFPNLKTPFINLSRNDDYNEQPHYIEKAISFFLSINSLEELTINGPMEPQMMESVLIHHGPTLKKLNLEPSEATSNTRVRREVPMVFTEDQILQIQALCPVLEKLAITIMRNKSSASEAAIYKRFGKMKNLQSLFLILDCANWRSGRDPTYNDTRFEGEDREVVWDHSGIIVKRGNIGEALINSAVNERLARSIWESINQNKTGKQLERLNLWTRNGGVLKRLDANPSVDEFAQNMNRSWLIERSPRDDTEDVTVKELRQHAREAYERKWIRRMDPMVLGVFHFIWPQKQESRDWRDDWSSFPVQG</sequence>
<dbReference type="Gene3D" id="3.80.10.10">
    <property type="entry name" value="Ribonuclease Inhibitor"/>
    <property type="match status" value="1"/>
</dbReference>
<dbReference type="Proteomes" id="UP000472372">
    <property type="component" value="Chromosome 6"/>
</dbReference>
<dbReference type="EMBL" id="HG992982">
    <property type="protein sequence ID" value="CAE7186184.1"/>
    <property type="molecule type" value="Genomic_DNA"/>
</dbReference>
<evidence type="ECO:0000313" key="2">
    <source>
        <dbReference type="Proteomes" id="UP000472372"/>
    </source>
</evidence>
<dbReference type="AlphaFoldDB" id="A0A6S6W494"/>
<evidence type="ECO:0000313" key="1">
    <source>
        <dbReference type="EMBL" id="CAE7186184.1"/>
    </source>
</evidence>
<reference evidence="1" key="1">
    <citation type="submission" date="2021-02" db="EMBL/GenBank/DDBJ databases">
        <authorList>
            <person name="Syme A R."/>
            <person name="Syme A R."/>
            <person name="Moolhuijzen P."/>
        </authorList>
    </citation>
    <scope>NUCLEOTIDE SEQUENCE</scope>
    <source>
        <strain evidence="1">W1-1</strain>
    </source>
</reference>
<dbReference type="SUPFAM" id="SSF52047">
    <property type="entry name" value="RNI-like"/>
    <property type="match status" value="1"/>
</dbReference>